<gene>
    <name evidence="4" type="ORF">S01H4_42611</name>
</gene>
<keyword evidence="1" id="KW-0808">Transferase</keyword>
<dbReference type="Gene3D" id="3.30.420.40">
    <property type="match status" value="1"/>
</dbReference>
<evidence type="ECO:0000259" key="3">
    <source>
        <dbReference type="Pfam" id="PF02782"/>
    </source>
</evidence>
<proteinExistence type="predicted"/>
<dbReference type="PROSITE" id="PS00445">
    <property type="entry name" value="FGGY_KINASES_2"/>
    <property type="match status" value="1"/>
</dbReference>
<sequence>MKKKRISVDKIRKTLRLHIELNLNCRKIAAVLCISLRVVKNNFYDDKNYSYINKEIEKISPGSNGLIFLPYITGINSPDLNPNAKGVFYGINISHKKAHFARSIMEGIAYLIRKNLDYFKKVNINTNKLISLGGGSKSDAWNQIKADVIGKDIIITGEDEPTSLGVAILAAVKLGIYKDINDAVSNLVEIRKVYNP</sequence>
<keyword evidence="2" id="KW-0418">Kinase</keyword>
<organism evidence="4">
    <name type="scientific">marine sediment metagenome</name>
    <dbReference type="NCBI Taxonomy" id="412755"/>
    <lineage>
        <taxon>unclassified sequences</taxon>
        <taxon>metagenomes</taxon>
        <taxon>ecological metagenomes</taxon>
    </lineage>
</organism>
<dbReference type="EMBL" id="BART01023419">
    <property type="protein sequence ID" value="GAG92339.1"/>
    <property type="molecule type" value="Genomic_DNA"/>
</dbReference>
<evidence type="ECO:0000256" key="1">
    <source>
        <dbReference type="ARBA" id="ARBA00022679"/>
    </source>
</evidence>
<dbReference type="SUPFAM" id="SSF53067">
    <property type="entry name" value="Actin-like ATPase domain"/>
    <property type="match status" value="1"/>
</dbReference>
<dbReference type="GO" id="GO:0005975">
    <property type="term" value="P:carbohydrate metabolic process"/>
    <property type="evidence" value="ECO:0007669"/>
    <property type="project" value="InterPro"/>
</dbReference>
<dbReference type="InterPro" id="IPR018485">
    <property type="entry name" value="FGGY_C"/>
</dbReference>
<evidence type="ECO:0000313" key="4">
    <source>
        <dbReference type="EMBL" id="GAG92339.1"/>
    </source>
</evidence>
<dbReference type="GO" id="GO:0016301">
    <property type="term" value="F:kinase activity"/>
    <property type="evidence" value="ECO:0007669"/>
    <property type="project" value="UniProtKB-KW"/>
</dbReference>
<comment type="caution">
    <text evidence="4">The sequence shown here is derived from an EMBL/GenBank/DDBJ whole genome shotgun (WGS) entry which is preliminary data.</text>
</comment>
<dbReference type="InterPro" id="IPR018483">
    <property type="entry name" value="Carb_kinase_FGGY_CS"/>
</dbReference>
<dbReference type="PANTHER" id="PTHR43095:SF2">
    <property type="entry name" value="GLUCONOKINASE"/>
    <property type="match status" value="1"/>
</dbReference>
<dbReference type="InterPro" id="IPR050406">
    <property type="entry name" value="FGGY_Carb_Kinase"/>
</dbReference>
<dbReference type="AlphaFoldDB" id="X1B968"/>
<reference evidence="4" key="1">
    <citation type="journal article" date="2014" name="Front. Microbiol.">
        <title>High frequency of phylogenetically diverse reductive dehalogenase-homologous genes in deep subseafloor sedimentary metagenomes.</title>
        <authorList>
            <person name="Kawai M."/>
            <person name="Futagami T."/>
            <person name="Toyoda A."/>
            <person name="Takaki Y."/>
            <person name="Nishi S."/>
            <person name="Hori S."/>
            <person name="Arai W."/>
            <person name="Tsubouchi T."/>
            <person name="Morono Y."/>
            <person name="Uchiyama I."/>
            <person name="Ito T."/>
            <person name="Fujiyama A."/>
            <person name="Inagaki F."/>
            <person name="Takami H."/>
        </authorList>
    </citation>
    <scope>NUCLEOTIDE SEQUENCE</scope>
    <source>
        <strain evidence="4">Expedition CK06-06</strain>
    </source>
</reference>
<evidence type="ECO:0000256" key="2">
    <source>
        <dbReference type="ARBA" id="ARBA00022777"/>
    </source>
</evidence>
<feature type="domain" description="Carbohydrate kinase FGGY C-terminal" evidence="3">
    <location>
        <begin position="54"/>
        <end position="173"/>
    </location>
</feature>
<dbReference type="InterPro" id="IPR043129">
    <property type="entry name" value="ATPase_NBD"/>
</dbReference>
<dbReference type="Pfam" id="PF02782">
    <property type="entry name" value="FGGY_C"/>
    <property type="match status" value="1"/>
</dbReference>
<accession>X1B968</accession>
<dbReference type="PANTHER" id="PTHR43095">
    <property type="entry name" value="SUGAR KINASE"/>
    <property type="match status" value="1"/>
</dbReference>
<dbReference type="GO" id="GO:0016773">
    <property type="term" value="F:phosphotransferase activity, alcohol group as acceptor"/>
    <property type="evidence" value="ECO:0007669"/>
    <property type="project" value="InterPro"/>
</dbReference>
<name>X1B968_9ZZZZ</name>
<feature type="non-terminal residue" evidence="4">
    <location>
        <position position="196"/>
    </location>
</feature>
<protein>
    <recommendedName>
        <fullName evidence="3">Carbohydrate kinase FGGY C-terminal domain-containing protein</fullName>
    </recommendedName>
</protein>